<dbReference type="AlphaFoldDB" id="A0A813EEP0"/>
<keyword evidence="4" id="KW-0547">Nucleotide-binding</keyword>
<dbReference type="GO" id="GO:0004674">
    <property type="term" value="F:protein serine/threonine kinase activity"/>
    <property type="evidence" value="ECO:0007669"/>
    <property type="project" value="UniProtKB-KW"/>
</dbReference>
<dbReference type="EMBL" id="CAJNNV010008682">
    <property type="protein sequence ID" value="CAE8596528.1"/>
    <property type="molecule type" value="Genomic_DNA"/>
</dbReference>
<dbReference type="PROSITE" id="PS50011">
    <property type="entry name" value="PROTEIN_KINASE_DOM"/>
    <property type="match status" value="1"/>
</dbReference>
<evidence type="ECO:0000256" key="7">
    <source>
        <dbReference type="ARBA" id="ARBA00038543"/>
    </source>
</evidence>
<dbReference type="FunFam" id="1.10.510.10:FF:000624">
    <property type="entry name" value="Mitogen-activated protein kinase"/>
    <property type="match status" value="1"/>
</dbReference>
<dbReference type="OMA" id="YNTSHRI"/>
<dbReference type="SUPFAM" id="SSF56112">
    <property type="entry name" value="Protein kinase-like (PK-like)"/>
    <property type="match status" value="1"/>
</dbReference>
<comment type="similarity">
    <text evidence="1">Belongs to the protein kinase superfamily. CMGC Ser/Thr protein kinase family. CDC2/CDKX subfamily.</text>
</comment>
<dbReference type="Proteomes" id="UP000654075">
    <property type="component" value="Unassembled WGS sequence"/>
</dbReference>
<dbReference type="InterPro" id="IPR000719">
    <property type="entry name" value="Prot_kinase_dom"/>
</dbReference>
<proteinExistence type="inferred from homology"/>
<protein>
    <recommendedName>
        <fullName evidence="8">Cyclin-dependent kinase 2 homolog</fullName>
    </recommendedName>
    <alternativeName>
        <fullName evidence="9">Cell division control protein 2 homolog</fullName>
    </alternativeName>
    <alternativeName>
        <fullName evidence="10">cdc2-related kinase 2</fullName>
    </alternativeName>
</protein>
<gene>
    <name evidence="13" type="ORF">PGLA1383_LOCUS14988</name>
</gene>
<dbReference type="InterPro" id="IPR050108">
    <property type="entry name" value="CDK"/>
</dbReference>
<name>A0A813EEP0_POLGL</name>
<dbReference type="InterPro" id="IPR011009">
    <property type="entry name" value="Kinase-like_dom_sf"/>
</dbReference>
<evidence type="ECO:0000256" key="2">
    <source>
        <dbReference type="ARBA" id="ARBA00022527"/>
    </source>
</evidence>
<feature type="region of interest" description="Disordered" evidence="11">
    <location>
        <begin position="226"/>
        <end position="280"/>
    </location>
</feature>
<evidence type="ECO:0000313" key="13">
    <source>
        <dbReference type="EMBL" id="CAE8596528.1"/>
    </source>
</evidence>
<dbReference type="PROSITE" id="PS00108">
    <property type="entry name" value="PROTEIN_KINASE_ST"/>
    <property type="match status" value="1"/>
</dbReference>
<evidence type="ECO:0000256" key="1">
    <source>
        <dbReference type="ARBA" id="ARBA00006485"/>
    </source>
</evidence>
<keyword evidence="3" id="KW-0808">Transferase</keyword>
<keyword evidence="2" id="KW-0723">Serine/threonine-protein kinase</keyword>
<feature type="compositionally biased region" description="Low complexity" evidence="11">
    <location>
        <begin position="236"/>
        <end position="251"/>
    </location>
</feature>
<keyword evidence="6" id="KW-0067">ATP-binding</keyword>
<feature type="non-terminal residue" evidence="13">
    <location>
        <position position="1"/>
    </location>
</feature>
<evidence type="ECO:0000313" key="14">
    <source>
        <dbReference type="Proteomes" id="UP000654075"/>
    </source>
</evidence>
<dbReference type="SMART" id="SM00220">
    <property type="entry name" value="S_TKc"/>
    <property type="match status" value="1"/>
</dbReference>
<dbReference type="PANTHER" id="PTHR24056">
    <property type="entry name" value="CELL DIVISION PROTEIN KINASE"/>
    <property type="match status" value="1"/>
</dbReference>
<evidence type="ECO:0000259" key="12">
    <source>
        <dbReference type="PROSITE" id="PS50011"/>
    </source>
</evidence>
<dbReference type="Pfam" id="PF00069">
    <property type="entry name" value="Pkinase"/>
    <property type="match status" value="1"/>
</dbReference>
<evidence type="ECO:0000256" key="5">
    <source>
        <dbReference type="ARBA" id="ARBA00022777"/>
    </source>
</evidence>
<organism evidence="13 14">
    <name type="scientific">Polarella glacialis</name>
    <name type="common">Dinoflagellate</name>
    <dbReference type="NCBI Taxonomy" id="89957"/>
    <lineage>
        <taxon>Eukaryota</taxon>
        <taxon>Sar</taxon>
        <taxon>Alveolata</taxon>
        <taxon>Dinophyceae</taxon>
        <taxon>Suessiales</taxon>
        <taxon>Suessiaceae</taxon>
        <taxon>Polarella</taxon>
    </lineage>
</organism>
<evidence type="ECO:0000256" key="11">
    <source>
        <dbReference type="SAM" id="MobiDB-lite"/>
    </source>
</evidence>
<dbReference type="GO" id="GO:0005524">
    <property type="term" value="F:ATP binding"/>
    <property type="evidence" value="ECO:0007669"/>
    <property type="project" value="UniProtKB-KW"/>
</dbReference>
<reference evidence="13" key="1">
    <citation type="submission" date="2021-02" db="EMBL/GenBank/DDBJ databases">
        <authorList>
            <person name="Dougan E. K."/>
            <person name="Rhodes N."/>
            <person name="Thang M."/>
            <person name="Chan C."/>
        </authorList>
    </citation>
    <scope>NUCLEOTIDE SEQUENCE</scope>
</reference>
<sequence>KPPEIKCLIRQLADALDFCHMQNFMHRDLKPSNILITGKGDLKLCDFGLSRDFEGPGNYSTRVITLWYRPPELLLGARHYDARVDVWSAGCIFGELLSGYALFPDSTEIQVFRKICARTGAQAPENWPEEVRRLPNWEKFFAPPGTRGAPPAAEKNFFADLRAKYGAVCVDLLKKTLHLDPTLRITSDAVVSHEFFDQEPLACQPHEIKMPAPHMSCHELGVKKRREERDKELKEQQAALSQAPQSQGLLANVQGPGSKRPGGGAPGALPQPSPKRARPP</sequence>
<comment type="caution">
    <text evidence="13">The sequence shown here is derived from an EMBL/GenBank/DDBJ whole genome shotgun (WGS) entry which is preliminary data.</text>
</comment>
<dbReference type="OrthoDB" id="421172at2759"/>
<dbReference type="GO" id="GO:0005634">
    <property type="term" value="C:nucleus"/>
    <property type="evidence" value="ECO:0007669"/>
    <property type="project" value="TreeGrafter"/>
</dbReference>
<evidence type="ECO:0000256" key="10">
    <source>
        <dbReference type="ARBA" id="ARBA00042858"/>
    </source>
</evidence>
<evidence type="ECO:0000256" key="4">
    <source>
        <dbReference type="ARBA" id="ARBA00022741"/>
    </source>
</evidence>
<keyword evidence="14" id="KW-1185">Reference proteome</keyword>
<keyword evidence="5" id="KW-0418">Kinase</keyword>
<feature type="domain" description="Protein kinase" evidence="12">
    <location>
        <begin position="1"/>
        <end position="196"/>
    </location>
</feature>
<evidence type="ECO:0000256" key="3">
    <source>
        <dbReference type="ARBA" id="ARBA00022679"/>
    </source>
</evidence>
<dbReference type="InterPro" id="IPR008271">
    <property type="entry name" value="Ser/Thr_kinase_AS"/>
</dbReference>
<comment type="subunit">
    <text evidence="7">May form a complex composed of at least the catalytic subunit CRK2 and a cyclin.</text>
</comment>
<feature type="compositionally biased region" description="Basic and acidic residues" evidence="11">
    <location>
        <begin position="226"/>
        <end position="235"/>
    </location>
</feature>
<dbReference type="Gene3D" id="1.10.510.10">
    <property type="entry name" value="Transferase(Phosphotransferase) domain 1"/>
    <property type="match status" value="1"/>
</dbReference>
<evidence type="ECO:0000256" key="8">
    <source>
        <dbReference type="ARBA" id="ARBA00039612"/>
    </source>
</evidence>
<evidence type="ECO:0000256" key="6">
    <source>
        <dbReference type="ARBA" id="ARBA00022840"/>
    </source>
</evidence>
<evidence type="ECO:0000256" key="9">
    <source>
        <dbReference type="ARBA" id="ARBA00041902"/>
    </source>
</evidence>
<accession>A0A813EEP0</accession>